<accession>A0AAV8R870</accession>
<name>A0AAV8R870_ENSVE</name>
<evidence type="ECO:0000256" key="5">
    <source>
        <dbReference type="ARBA" id="ARBA00022974"/>
    </source>
</evidence>
<keyword evidence="4" id="KW-0732">Signal</keyword>
<evidence type="ECO:0000313" key="12">
    <source>
        <dbReference type="EMBL" id="KAJ8491011.1"/>
    </source>
</evidence>
<dbReference type="PANTHER" id="PTHR34114:SF11">
    <property type="entry name" value="ARABINOGALACTAN PROTEIN 13-RELATED"/>
    <property type="match status" value="1"/>
</dbReference>
<comment type="subcellular location">
    <subcellularLocation>
        <location evidence="10">Endomembrane system</location>
        <topology evidence="10">Lipid-anchor</topology>
    </subcellularLocation>
    <subcellularLocation>
        <location evidence="1">Membrane</location>
        <topology evidence="1">Lipid-anchor</topology>
        <topology evidence="1">GPI-anchor</topology>
    </subcellularLocation>
</comment>
<dbReference type="GO" id="GO:0098552">
    <property type="term" value="C:side of membrane"/>
    <property type="evidence" value="ECO:0007669"/>
    <property type="project" value="UniProtKB-KW"/>
</dbReference>
<keyword evidence="6 11" id="KW-0472">Membrane</keyword>
<evidence type="ECO:0000256" key="1">
    <source>
        <dbReference type="ARBA" id="ARBA00004589"/>
    </source>
</evidence>
<protein>
    <submittedName>
        <fullName evidence="12">Uncharacterized protein</fullName>
    </submittedName>
</protein>
<sequence>MSKPKLGGLLTKTLLSFPSFHNPNCIASSLHLLLPLLRSSVLGGRALKVLLAMEAALKLKLFAMAVVMAASMVQTAAAAQAPAPSPTSGAPTSSTAAALASVAALAFGYLLC</sequence>
<evidence type="ECO:0000256" key="7">
    <source>
        <dbReference type="ARBA" id="ARBA00023180"/>
    </source>
</evidence>
<keyword evidence="8" id="KW-0379">Hydroxylation</keyword>
<keyword evidence="13" id="KW-1185">Reference proteome</keyword>
<comment type="caution">
    <text evidence="12">The sequence shown here is derived from an EMBL/GenBank/DDBJ whole genome shotgun (WGS) entry which is preliminary data.</text>
</comment>
<keyword evidence="5" id="KW-0654">Proteoglycan</keyword>
<evidence type="ECO:0000256" key="2">
    <source>
        <dbReference type="ARBA" id="ARBA00005835"/>
    </source>
</evidence>
<keyword evidence="3" id="KW-0336">GPI-anchor</keyword>
<dbReference type="AlphaFoldDB" id="A0AAV8R870"/>
<dbReference type="PANTHER" id="PTHR34114">
    <property type="entry name" value="ARABINOGALACTAN PEPTIDE 1"/>
    <property type="match status" value="1"/>
</dbReference>
<evidence type="ECO:0000256" key="4">
    <source>
        <dbReference type="ARBA" id="ARBA00022729"/>
    </source>
</evidence>
<dbReference type="EMBL" id="JAQQAF010000004">
    <property type="protein sequence ID" value="KAJ8491011.1"/>
    <property type="molecule type" value="Genomic_DNA"/>
</dbReference>
<evidence type="ECO:0000256" key="11">
    <source>
        <dbReference type="SAM" id="Phobius"/>
    </source>
</evidence>
<evidence type="ECO:0000256" key="8">
    <source>
        <dbReference type="ARBA" id="ARBA00023278"/>
    </source>
</evidence>
<evidence type="ECO:0000256" key="9">
    <source>
        <dbReference type="ARBA" id="ARBA00023288"/>
    </source>
</evidence>
<evidence type="ECO:0000256" key="10">
    <source>
        <dbReference type="ARBA" id="ARBA00037868"/>
    </source>
</evidence>
<proteinExistence type="inferred from homology"/>
<feature type="transmembrane region" description="Helical" evidence="11">
    <location>
        <begin position="20"/>
        <end position="37"/>
    </location>
</feature>
<keyword evidence="11" id="KW-0812">Transmembrane</keyword>
<feature type="transmembrane region" description="Helical" evidence="11">
    <location>
        <begin position="49"/>
        <end position="73"/>
    </location>
</feature>
<gene>
    <name evidence="12" type="ORF">OPV22_012732</name>
</gene>
<keyword evidence="7" id="KW-0325">Glycoprotein</keyword>
<keyword evidence="9" id="KW-0449">Lipoprotein</keyword>
<reference evidence="12 13" key="1">
    <citation type="submission" date="2022-12" db="EMBL/GenBank/DDBJ databases">
        <title>Chromosome-scale assembly of the Ensete ventricosum genome.</title>
        <authorList>
            <person name="Dussert Y."/>
            <person name="Stocks J."/>
            <person name="Wendawek A."/>
            <person name="Woldeyes F."/>
            <person name="Nichols R.A."/>
            <person name="Borrell J.S."/>
        </authorList>
    </citation>
    <scope>NUCLEOTIDE SEQUENCE [LARGE SCALE GENOMIC DNA]</scope>
    <source>
        <strain evidence="13">cv. Maze</strain>
        <tissue evidence="12">Seeds</tissue>
    </source>
</reference>
<feature type="transmembrane region" description="Helical" evidence="11">
    <location>
        <begin position="93"/>
        <end position="111"/>
    </location>
</feature>
<dbReference type="InterPro" id="IPR039281">
    <property type="entry name" value="AGP3/12/13/14/21"/>
</dbReference>
<keyword evidence="11" id="KW-1133">Transmembrane helix</keyword>
<organism evidence="12 13">
    <name type="scientific">Ensete ventricosum</name>
    <name type="common">Abyssinian banana</name>
    <name type="synonym">Musa ensete</name>
    <dbReference type="NCBI Taxonomy" id="4639"/>
    <lineage>
        <taxon>Eukaryota</taxon>
        <taxon>Viridiplantae</taxon>
        <taxon>Streptophyta</taxon>
        <taxon>Embryophyta</taxon>
        <taxon>Tracheophyta</taxon>
        <taxon>Spermatophyta</taxon>
        <taxon>Magnoliopsida</taxon>
        <taxon>Liliopsida</taxon>
        <taxon>Zingiberales</taxon>
        <taxon>Musaceae</taxon>
        <taxon>Ensete</taxon>
    </lineage>
</organism>
<evidence type="ECO:0000256" key="3">
    <source>
        <dbReference type="ARBA" id="ARBA00022622"/>
    </source>
</evidence>
<dbReference type="GO" id="GO:0012505">
    <property type="term" value="C:endomembrane system"/>
    <property type="evidence" value="ECO:0007669"/>
    <property type="project" value="UniProtKB-SubCell"/>
</dbReference>
<evidence type="ECO:0000256" key="6">
    <source>
        <dbReference type="ARBA" id="ARBA00023136"/>
    </source>
</evidence>
<evidence type="ECO:0000313" key="13">
    <source>
        <dbReference type="Proteomes" id="UP001222027"/>
    </source>
</evidence>
<dbReference type="Proteomes" id="UP001222027">
    <property type="component" value="Unassembled WGS sequence"/>
</dbReference>
<comment type="similarity">
    <text evidence="2">Belongs to the AG-peptide AGP family.</text>
</comment>